<dbReference type="EMBL" id="CP163440">
    <property type="protein sequence ID" value="XDQ65433.1"/>
    <property type="molecule type" value="Genomic_DNA"/>
</dbReference>
<accession>A0AB39SFN6</accession>
<sequence length="51" mass="5597">MSRERAGTAPRALASFRNLGISTFRLAGRANIAHARRDLLNHNDAFAVYGI</sequence>
<reference evidence="1" key="1">
    <citation type="submission" date="2024-07" db="EMBL/GenBank/DDBJ databases">
        <authorList>
            <person name="Yu S.T."/>
        </authorList>
    </citation>
    <scope>NUCLEOTIDE SEQUENCE</scope>
    <source>
        <strain evidence="1">R35</strain>
    </source>
</reference>
<organism evidence="1">
    <name type="scientific">Streptomyces sp. R35</name>
    <dbReference type="NCBI Taxonomy" id="3238630"/>
    <lineage>
        <taxon>Bacteria</taxon>
        <taxon>Bacillati</taxon>
        <taxon>Actinomycetota</taxon>
        <taxon>Actinomycetes</taxon>
        <taxon>Kitasatosporales</taxon>
        <taxon>Streptomycetaceae</taxon>
        <taxon>Streptomyces</taxon>
    </lineage>
</organism>
<dbReference type="RefSeq" id="WP_369262138.1">
    <property type="nucleotide sequence ID" value="NZ_CP163440.1"/>
</dbReference>
<dbReference type="AlphaFoldDB" id="A0AB39SFN6"/>
<proteinExistence type="predicted"/>
<evidence type="ECO:0000313" key="1">
    <source>
        <dbReference type="EMBL" id="XDQ65433.1"/>
    </source>
</evidence>
<protein>
    <submittedName>
        <fullName evidence="1">Uncharacterized protein</fullName>
    </submittedName>
</protein>
<name>A0AB39SFN6_9ACTN</name>
<gene>
    <name evidence="1" type="ORF">AB5J50_33900</name>
</gene>